<dbReference type="Proteomes" id="UP000592294">
    <property type="component" value="Unassembled WGS sequence"/>
</dbReference>
<dbReference type="GO" id="GO:0003677">
    <property type="term" value="F:DNA binding"/>
    <property type="evidence" value="ECO:0007669"/>
    <property type="project" value="InterPro"/>
</dbReference>
<dbReference type="EMBL" id="JABZEO010000011">
    <property type="protein sequence ID" value="NVZ10647.1"/>
    <property type="molecule type" value="Genomic_DNA"/>
</dbReference>
<evidence type="ECO:0000313" key="3">
    <source>
        <dbReference type="Proteomes" id="UP000592294"/>
    </source>
</evidence>
<evidence type="ECO:0000313" key="2">
    <source>
        <dbReference type="EMBL" id="NVZ10647.1"/>
    </source>
</evidence>
<organism evidence="2 3">
    <name type="scientific">Allochromatium humboldtianum</name>
    <dbReference type="NCBI Taxonomy" id="504901"/>
    <lineage>
        <taxon>Bacteria</taxon>
        <taxon>Pseudomonadati</taxon>
        <taxon>Pseudomonadota</taxon>
        <taxon>Gammaproteobacteria</taxon>
        <taxon>Chromatiales</taxon>
        <taxon>Chromatiaceae</taxon>
        <taxon>Allochromatium</taxon>
    </lineage>
</organism>
<reference evidence="2 3" key="1">
    <citation type="submission" date="2020-06" db="EMBL/GenBank/DDBJ databases">
        <title>Whole-genome sequence of Allochromatium humboldtianum DSM 21881, type strain.</title>
        <authorList>
            <person name="Kyndt J.A."/>
            <person name="Meyer T.E."/>
        </authorList>
    </citation>
    <scope>NUCLEOTIDE SEQUENCE [LARGE SCALE GENOMIC DNA]</scope>
    <source>
        <strain evidence="2 3">DSM 21881</strain>
    </source>
</reference>
<evidence type="ECO:0000259" key="1">
    <source>
        <dbReference type="Pfam" id="PF12728"/>
    </source>
</evidence>
<proteinExistence type="predicted"/>
<dbReference type="NCBIfam" id="TIGR01764">
    <property type="entry name" value="excise"/>
    <property type="match status" value="1"/>
</dbReference>
<dbReference type="RefSeq" id="WP_176977380.1">
    <property type="nucleotide sequence ID" value="NZ_JABZEO010000011.1"/>
</dbReference>
<accession>A0A850RGU9</accession>
<dbReference type="InterPro" id="IPR041657">
    <property type="entry name" value="HTH_17"/>
</dbReference>
<dbReference type="InterPro" id="IPR010093">
    <property type="entry name" value="SinI_DNA-bd"/>
</dbReference>
<comment type="caution">
    <text evidence="2">The sequence shown here is derived from an EMBL/GenBank/DDBJ whole genome shotgun (WGS) entry which is preliminary data.</text>
</comment>
<sequence length="67" mass="7408">MPLSPDDHARIRGVTIEDAAKTLGIAKSTAYKLISRGELRTFKIGRARRVTPDAIEDCIKRLESRAA</sequence>
<protein>
    <submittedName>
        <fullName evidence="2">Helix-turn-helix domain-containing protein</fullName>
    </submittedName>
</protein>
<dbReference type="AlphaFoldDB" id="A0A850RGU9"/>
<name>A0A850RGU9_9GAMM</name>
<keyword evidence="3" id="KW-1185">Reference proteome</keyword>
<gene>
    <name evidence="2" type="ORF">HW932_15395</name>
</gene>
<feature type="domain" description="Helix-turn-helix" evidence="1">
    <location>
        <begin position="15"/>
        <end position="60"/>
    </location>
</feature>
<dbReference type="Pfam" id="PF12728">
    <property type="entry name" value="HTH_17"/>
    <property type="match status" value="1"/>
</dbReference>